<dbReference type="Gene3D" id="2.40.128.600">
    <property type="match status" value="1"/>
</dbReference>
<keyword evidence="1" id="KW-0472">Membrane</keyword>
<keyword evidence="1" id="KW-1133">Transmembrane helix</keyword>
<dbReference type="STRING" id="7574.A0A1S3K9K0"/>
<feature type="chain" id="PRO_5010320862" evidence="2">
    <location>
        <begin position="19"/>
        <end position="554"/>
    </location>
</feature>
<evidence type="ECO:0000313" key="4">
    <source>
        <dbReference type="Proteomes" id="UP000085678"/>
    </source>
</evidence>
<feature type="signal peptide" evidence="2">
    <location>
        <begin position="1"/>
        <end position="18"/>
    </location>
</feature>
<dbReference type="PANTHER" id="PTHR46825:SF15">
    <property type="entry name" value="BETA-LACTAMASE-RELATED DOMAIN-CONTAINING PROTEIN"/>
    <property type="match status" value="1"/>
</dbReference>
<dbReference type="AlphaFoldDB" id="A0A1S3K9K0"/>
<feature type="transmembrane region" description="Helical" evidence="1">
    <location>
        <begin position="529"/>
        <end position="548"/>
    </location>
</feature>
<dbReference type="OrthoDB" id="5946976at2759"/>
<sequence>MKCLLALMLVFTAPLTSVQRISKEETGLDALIMDVLSCFNIPGLSLTLVKNGRIILAKGYGVKDELSREPVKNTTLFEIGSLTKAFAATLLSNELYGMGLHLDTPLTSVEGLRDLKFSTEELTSHVTARDLLSHRTGILNYDKARLNGQITLDNLAEHLPDFEAGYPLRSKFLYNNLMYGLVGHVTQRLTGKRWADAVQDELLTPLRMLNTAVLNSTNYEQFHLPTPYHFPYDKPEARREISTDILKLWSMNPPSMAIVSDAIDMGKWLLFQLNEGKAEGGLQVVSKKALTEVYRPVILALHPRNKLTVRPTTPVTLLFEEYGCAWKSGHYRGYPIVAHTGSTHGFSSILAFIPSKQSGIYLNFNTNDRPHLRRHVLMAHLLDIVLEEKPWLNSSTICTFPAPFAQWQHIHKSGVNKTPDTVGAGTRPLNNYAGQYYHPVFGTVTVVHNATEPFLRMFYGPLGQWVLHPNKSDEFYGEGEGAVWNFVLSGLKFGSQNKKGGEIDVLVITSFEERKPPIFLKVTGIQTTFVSDIGFLSYLMLGLFTLLARYKLKK</sequence>
<evidence type="ECO:0000256" key="2">
    <source>
        <dbReference type="SAM" id="SignalP"/>
    </source>
</evidence>
<dbReference type="PANTHER" id="PTHR46825">
    <property type="entry name" value="D-ALANYL-D-ALANINE-CARBOXYPEPTIDASE/ENDOPEPTIDASE AMPH"/>
    <property type="match status" value="1"/>
</dbReference>
<dbReference type="InParanoid" id="A0A1S3K9K0"/>
<keyword evidence="2" id="KW-0732">Signal</keyword>
<reference evidence="5" key="1">
    <citation type="submission" date="2025-08" db="UniProtKB">
        <authorList>
            <consortium name="RefSeq"/>
        </authorList>
    </citation>
    <scope>IDENTIFICATION</scope>
    <source>
        <tissue evidence="5">Gonads</tissue>
    </source>
</reference>
<dbReference type="Proteomes" id="UP000085678">
    <property type="component" value="Unplaced"/>
</dbReference>
<dbReference type="OMA" id="KLMRTHI"/>
<evidence type="ECO:0000259" key="3">
    <source>
        <dbReference type="Pfam" id="PF00144"/>
    </source>
</evidence>
<organism evidence="4 5">
    <name type="scientific">Lingula anatina</name>
    <name type="common">Brachiopod</name>
    <name type="synonym">Lingula unguis</name>
    <dbReference type="NCBI Taxonomy" id="7574"/>
    <lineage>
        <taxon>Eukaryota</taxon>
        <taxon>Metazoa</taxon>
        <taxon>Spiralia</taxon>
        <taxon>Lophotrochozoa</taxon>
        <taxon>Brachiopoda</taxon>
        <taxon>Linguliformea</taxon>
        <taxon>Lingulata</taxon>
        <taxon>Lingulida</taxon>
        <taxon>Linguloidea</taxon>
        <taxon>Lingulidae</taxon>
        <taxon>Lingula</taxon>
    </lineage>
</organism>
<keyword evidence="1" id="KW-0812">Transmembrane</keyword>
<dbReference type="InterPro" id="IPR050491">
    <property type="entry name" value="AmpC-like"/>
</dbReference>
<dbReference type="GeneID" id="106179714"/>
<dbReference type="InterPro" id="IPR012338">
    <property type="entry name" value="Beta-lactam/transpept-like"/>
</dbReference>
<dbReference type="RefSeq" id="XP_013418931.1">
    <property type="nucleotide sequence ID" value="XM_013563477.1"/>
</dbReference>
<gene>
    <name evidence="5" type="primary">LOC106179714</name>
</gene>
<accession>A0A1S3K9K0</accession>
<feature type="domain" description="Beta-lactamase-related" evidence="3">
    <location>
        <begin position="41"/>
        <end position="373"/>
    </location>
</feature>
<dbReference type="Pfam" id="PF00144">
    <property type="entry name" value="Beta-lactamase"/>
    <property type="match status" value="1"/>
</dbReference>
<dbReference type="SUPFAM" id="SSF56601">
    <property type="entry name" value="beta-lactamase/transpeptidase-like"/>
    <property type="match status" value="1"/>
</dbReference>
<protein>
    <submittedName>
        <fullName evidence="5">Uncharacterized protein LOC106179714</fullName>
    </submittedName>
</protein>
<evidence type="ECO:0000313" key="5">
    <source>
        <dbReference type="RefSeq" id="XP_013418931.1"/>
    </source>
</evidence>
<keyword evidence="4" id="KW-1185">Reference proteome</keyword>
<evidence type="ECO:0000256" key="1">
    <source>
        <dbReference type="SAM" id="Phobius"/>
    </source>
</evidence>
<dbReference type="Gene3D" id="3.40.710.10">
    <property type="entry name" value="DD-peptidase/beta-lactamase superfamily"/>
    <property type="match status" value="1"/>
</dbReference>
<proteinExistence type="predicted"/>
<dbReference type="KEGG" id="lak:106179714"/>
<name>A0A1S3K9K0_LINAN</name>
<dbReference type="InterPro" id="IPR001466">
    <property type="entry name" value="Beta-lactam-related"/>
</dbReference>